<gene>
    <name evidence="1" type="ORF">CYMTET_28996</name>
</gene>
<sequence>MVQVIDLARVMREKHGKALKLPLKKLIVVHSNEEFLADMTGELREYVVEEMNVQELVLDNLKSSYFILKAEPNWQELGKRLGKSMGKVGGKVKQLGMETILKFEAGEAIEVEGFELKGNDLKVVREFKLPEGVTEEQMDATSDGDVHVVIDLEVDQEMMAAGHAREIVNKLQKMRKKAGCLAGEKVEMYCEVKGTKEGADALTKLLTEKEDYFTQSLGTRLLPMAERPGYVADLLTEAQTVGDTMEMVATLTHPVAAFSLPALQEASAGDASLAEDLGVWITSRDPQCLRKEASAANGRVTVTVSGKECTLQENKHFFYSVTDSVGSKS</sequence>
<dbReference type="GO" id="GO:0005524">
    <property type="term" value="F:ATP binding"/>
    <property type="evidence" value="ECO:0007669"/>
    <property type="project" value="InterPro"/>
</dbReference>
<evidence type="ECO:0000313" key="2">
    <source>
        <dbReference type="Proteomes" id="UP001190700"/>
    </source>
</evidence>
<accession>A0AAE0FLQ7</accession>
<evidence type="ECO:0000313" key="1">
    <source>
        <dbReference type="EMBL" id="KAK3262132.1"/>
    </source>
</evidence>
<dbReference type="GO" id="GO:0006428">
    <property type="term" value="P:isoleucyl-tRNA aminoacylation"/>
    <property type="evidence" value="ECO:0007669"/>
    <property type="project" value="TreeGrafter"/>
</dbReference>
<evidence type="ECO:0008006" key="3">
    <source>
        <dbReference type="Google" id="ProtNLM"/>
    </source>
</evidence>
<protein>
    <recommendedName>
        <fullName evidence="3">Isoleucine--tRNA ligase</fullName>
    </recommendedName>
</protein>
<dbReference type="GO" id="GO:0004822">
    <property type="term" value="F:isoleucine-tRNA ligase activity"/>
    <property type="evidence" value="ECO:0007669"/>
    <property type="project" value="InterPro"/>
</dbReference>
<proteinExistence type="predicted"/>
<dbReference type="Pfam" id="PF19302">
    <property type="entry name" value="DUF5915"/>
    <property type="match status" value="1"/>
</dbReference>
<keyword evidence="2" id="KW-1185">Reference proteome</keyword>
<reference evidence="1 2" key="1">
    <citation type="journal article" date="2015" name="Genome Biol. Evol.">
        <title>Comparative Genomics of a Bacterivorous Green Alga Reveals Evolutionary Causalities and Consequences of Phago-Mixotrophic Mode of Nutrition.</title>
        <authorList>
            <person name="Burns J.A."/>
            <person name="Paasch A."/>
            <person name="Narechania A."/>
            <person name="Kim E."/>
        </authorList>
    </citation>
    <scope>NUCLEOTIDE SEQUENCE [LARGE SCALE GENOMIC DNA]</scope>
    <source>
        <strain evidence="1 2">PLY_AMNH</strain>
    </source>
</reference>
<dbReference type="InterPro" id="IPR009080">
    <property type="entry name" value="tRNAsynth_Ia_anticodon-bd"/>
</dbReference>
<comment type="caution">
    <text evidence="1">The sequence shown here is derived from an EMBL/GenBank/DDBJ whole genome shotgun (WGS) entry which is preliminary data.</text>
</comment>
<dbReference type="PANTHER" id="PTHR42780:SF1">
    <property type="entry name" value="ISOLEUCINE--TRNA LIGASE, CYTOPLASMIC"/>
    <property type="match status" value="1"/>
</dbReference>
<dbReference type="PANTHER" id="PTHR42780">
    <property type="entry name" value="SOLEUCYL-TRNA SYNTHETASE"/>
    <property type="match status" value="1"/>
</dbReference>
<dbReference type="Proteomes" id="UP001190700">
    <property type="component" value="Unassembled WGS sequence"/>
</dbReference>
<dbReference type="AlphaFoldDB" id="A0AAE0FLQ7"/>
<dbReference type="InterPro" id="IPR023586">
    <property type="entry name" value="Ile-tRNA-ligase_type2"/>
</dbReference>
<dbReference type="SUPFAM" id="SSF47323">
    <property type="entry name" value="Anticodon-binding domain of a subclass of class I aminoacyl-tRNA synthetases"/>
    <property type="match status" value="1"/>
</dbReference>
<dbReference type="EMBL" id="LGRX02016439">
    <property type="protein sequence ID" value="KAK3262132.1"/>
    <property type="molecule type" value="Genomic_DNA"/>
</dbReference>
<organism evidence="1 2">
    <name type="scientific">Cymbomonas tetramitiformis</name>
    <dbReference type="NCBI Taxonomy" id="36881"/>
    <lineage>
        <taxon>Eukaryota</taxon>
        <taxon>Viridiplantae</taxon>
        <taxon>Chlorophyta</taxon>
        <taxon>Pyramimonadophyceae</taxon>
        <taxon>Pyramimonadales</taxon>
        <taxon>Pyramimonadaceae</taxon>
        <taxon>Cymbomonas</taxon>
    </lineage>
</organism>
<name>A0AAE0FLQ7_9CHLO</name>